<dbReference type="Pfam" id="PF01850">
    <property type="entry name" value="PIN"/>
    <property type="match status" value="1"/>
</dbReference>
<dbReference type="AlphaFoldDB" id="A0A849I1N7"/>
<evidence type="ECO:0000259" key="1">
    <source>
        <dbReference type="Pfam" id="PF01850"/>
    </source>
</evidence>
<comment type="caution">
    <text evidence="2">The sequence shown here is derived from an EMBL/GenBank/DDBJ whole genome shotgun (WGS) entry which is preliminary data.</text>
</comment>
<dbReference type="InterPro" id="IPR002716">
    <property type="entry name" value="PIN_dom"/>
</dbReference>
<reference evidence="2 3" key="1">
    <citation type="submission" date="2020-04" db="EMBL/GenBank/DDBJ databases">
        <title>Enterovirga sp. isolate from soil.</title>
        <authorList>
            <person name="Chea S."/>
            <person name="Kim D.-U."/>
        </authorList>
    </citation>
    <scope>NUCLEOTIDE SEQUENCE [LARGE SCALE GENOMIC DNA]</scope>
    <source>
        <strain evidence="2 3">DB1703</strain>
    </source>
</reference>
<evidence type="ECO:0000313" key="2">
    <source>
        <dbReference type="EMBL" id="NNM71514.1"/>
    </source>
</evidence>
<organism evidence="2 3">
    <name type="scientific">Enterovirga aerilata</name>
    <dbReference type="NCBI Taxonomy" id="2730920"/>
    <lineage>
        <taxon>Bacteria</taxon>
        <taxon>Pseudomonadati</taxon>
        <taxon>Pseudomonadota</taxon>
        <taxon>Alphaproteobacteria</taxon>
        <taxon>Hyphomicrobiales</taxon>
        <taxon>Methylobacteriaceae</taxon>
        <taxon>Enterovirga</taxon>
    </lineage>
</organism>
<keyword evidence="3" id="KW-1185">Reference proteome</keyword>
<dbReference type="Gene3D" id="3.40.50.1010">
    <property type="entry name" value="5'-nuclease"/>
    <property type="match status" value="1"/>
</dbReference>
<dbReference type="Proteomes" id="UP000564885">
    <property type="component" value="Unassembled WGS sequence"/>
</dbReference>
<name>A0A849I1N7_9HYPH</name>
<proteinExistence type="predicted"/>
<dbReference type="SUPFAM" id="SSF88723">
    <property type="entry name" value="PIN domain-like"/>
    <property type="match status" value="1"/>
</dbReference>
<dbReference type="EMBL" id="JABEPP010000001">
    <property type="protein sequence ID" value="NNM71514.1"/>
    <property type="molecule type" value="Genomic_DNA"/>
</dbReference>
<feature type="domain" description="PIN" evidence="1">
    <location>
        <begin position="2"/>
        <end position="94"/>
    </location>
</feature>
<evidence type="ECO:0000313" key="3">
    <source>
        <dbReference type="Proteomes" id="UP000564885"/>
    </source>
</evidence>
<gene>
    <name evidence="2" type="ORF">HJG44_03765</name>
</gene>
<protein>
    <submittedName>
        <fullName evidence="2">PIN domain-containing protein</fullName>
    </submittedName>
</protein>
<dbReference type="InterPro" id="IPR029060">
    <property type="entry name" value="PIN-like_dom_sf"/>
</dbReference>
<dbReference type="RefSeq" id="WP_171216967.1">
    <property type="nucleotide sequence ID" value="NZ_JABEPP010000001.1"/>
</dbReference>
<accession>A0A849I1N7</accession>
<sequence>MIYLDSSVLLAHLFAEARRPDGAIWTERLVSSRLIKYEVLNRLHARRLGGAAFDAAVSLVRSMYLLDLAPDVLARAREPFPRPIRTLDGLHLASLMYLRRTERDVQLAT</sequence>